<dbReference type="Proteomes" id="UP001175000">
    <property type="component" value="Unassembled WGS sequence"/>
</dbReference>
<dbReference type="EMBL" id="JAULSU010000004">
    <property type="protein sequence ID" value="KAK0619413.1"/>
    <property type="molecule type" value="Genomic_DNA"/>
</dbReference>
<sequence>MIPKTAKSLFIALYRAQSQTLEGHSGSVYSVAFSPDSKLVALLNRPIIFSHSDPYPLVIF</sequence>
<dbReference type="InterPro" id="IPR015943">
    <property type="entry name" value="WD40/YVTN_repeat-like_dom_sf"/>
</dbReference>
<gene>
    <name evidence="1" type="ORF">B0T14DRAFT_519252</name>
</gene>
<protein>
    <submittedName>
        <fullName evidence="1">Uncharacterized protein</fullName>
    </submittedName>
</protein>
<evidence type="ECO:0000313" key="2">
    <source>
        <dbReference type="Proteomes" id="UP001175000"/>
    </source>
</evidence>
<name>A0AA39WPX4_9PEZI</name>
<organism evidence="1 2">
    <name type="scientific">Immersiella caudata</name>
    <dbReference type="NCBI Taxonomy" id="314043"/>
    <lineage>
        <taxon>Eukaryota</taxon>
        <taxon>Fungi</taxon>
        <taxon>Dikarya</taxon>
        <taxon>Ascomycota</taxon>
        <taxon>Pezizomycotina</taxon>
        <taxon>Sordariomycetes</taxon>
        <taxon>Sordariomycetidae</taxon>
        <taxon>Sordariales</taxon>
        <taxon>Lasiosphaeriaceae</taxon>
        <taxon>Immersiella</taxon>
    </lineage>
</organism>
<evidence type="ECO:0000313" key="1">
    <source>
        <dbReference type="EMBL" id="KAK0619413.1"/>
    </source>
</evidence>
<proteinExistence type="predicted"/>
<dbReference type="AlphaFoldDB" id="A0AA39WPX4"/>
<dbReference type="InterPro" id="IPR036322">
    <property type="entry name" value="WD40_repeat_dom_sf"/>
</dbReference>
<accession>A0AA39WPX4</accession>
<dbReference type="SUPFAM" id="SSF50978">
    <property type="entry name" value="WD40 repeat-like"/>
    <property type="match status" value="1"/>
</dbReference>
<reference evidence="1" key="1">
    <citation type="submission" date="2023-06" db="EMBL/GenBank/DDBJ databases">
        <title>Genome-scale phylogeny and comparative genomics of the fungal order Sordariales.</title>
        <authorList>
            <consortium name="Lawrence Berkeley National Laboratory"/>
            <person name="Hensen N."/>
            <person name="Bonometti L."/>
            <person name="Westerberg I."/>
            <person name="Brannstrom I.O."/>
            <person name="Guillou S."/>
            <person name="Cros-Aarteil S."/>
            <person name="Calhoun S."/>
            <person name="Haridas S."/>
            <person name="Kuo A."/>
            <person name="Mondo S."/>
            <person name="Pangilinan J."/>
            <person name="Riley R."/>
            <person name="Labutti K."/>
            <person name="Andreopoulos B."/>
            <person name="Lipzen A."/>
            <person name="Chen C."/>
            <person name="Yanf M."/>
            <person name="Daum C."/>
            <person name="Ng V."/>
            <person name="Clum A."/>
            <person name="Steindorff A."/>
            <person name="Ohm R."/>
            <person name="Martin F."/>
            <person name="Silar P."/>
            <person name="Natvig D."/>
            <person name="Lalanne C."/>
            <person name="Gautier V."/>
            <person name="Ament-Velasquez S.L."/>
            <person name="Kruys A."/>
            <person name="Hutchinson M.I."/>
            <person name="Powell A.J."/>
            <person name="Barry K."/>
            <person name="Miller A.N."/>
            <person name="Grigoriev I.V."/>
            <person name="Debuchy R."/>
            <person name="Gladieux P."/>
            <person name="Thoren M.H."/>
            <person name="Johannesson H."/>
        </authorList>
    </citation>
    <scope>NUCLEOTIDE SEQUENCE</scope>
    <source>
        <strain evidence="1">CBS 606.72</strain>
    </source>
</reference>
<dbReference type="InterPro" id="IPR001680">
    <property type="entry name" value="WD40_rpt"/>
</dbReference>
<dbReference type="Pfam" id="PF00400">
    <property type="entry name" value="WD40"/>
    <property type="match status" value="1"/>
</dbReference>
<dbReference type="Gene3D" id="2.130.10.10">
    <property type="entry name" value="YVTN repeat-like/Quinoprotein amine dehydrogenase"/>
    <property type="match status" value="1"/>
</dbReference>
<comment type="caution">
    <text evidence="1">The sequence shown here is derived from an EMBL/GenBank/DDBJ whole genome shotgun (WGS) entry which is preliminary data.</text>
</comment>
<keyword evidence="2" id="KW-1185">Reference proteome</keyword>